<organism evidence="2 3">
    <name type="scientific">Thauera humireducens</name>
    <dbReference type="NCBI Taxonomy" id="1134435"/>
    <lineage>
        <taxon>Bacteria</taxon>
        <taxon>Pseudomonadati</taxon>
        <taxon>Pseudomonadota</taxon>
        <taxon>Betaproteobacteria</taxon>
        <taxon>Rhodocyclales</taxon>
        <taxon>Zoogloeaceae</taxon>
        <taxon>Thauera</taxon>
    </lineage>
</organism>
<dbReference type="Pfam" id="PF08668">
    <property type="entry name" value="HDOD"/>
    <property type="match status" value="1"/>
</dbReference>
<dbReference type="EMBL" id="CP014646">
    <property type="protein sequence ID" value="AMO35558.1"/>
    <property type="molecule type" value="Genomic_DNA"/>
</dbReference>
<dbReference type="STRING" id="1134435.AC731_000455"/>
<sequence length="290" mass="31390">MHSAQELVSQIEALTSLPTVYERVREQLESPDGSVFEVARLVSADPALTARLLRLVNSAMYGYRGEIDNVVRAVQILGLQQVHDLVLAMSLHAVFAGIRPAQLDMNRFWRESVLCALASHAIAQRTGAVAAERSFVMGLLADIGHLVLFQTAPELAAEARTIAGQGGEPLHLVERRIVGCDFAEVGATLMDQWRVPRAFAEAIGAQTLPRLGGEHAADAAALNLASHIVAADRIGESSEQVGARIDQTVWDLLELDAECIAAVREEAELNLAAYLSLFFPSAPRRVARDL</sequence>
<dbReference type="RefSeq" id="WP_048708625.1">
    <property type="nucleotide sequence ID" value="NZ_CP014646.1"/>
</dbReference>
<dbReference type="GO" id="GO:0016301">
    <property type="term" value="F:kinase activity"/>
    <property type="evidence" value="ECO:0007669"/>
    <property type="project" value="UniProtKB-KW"/>
</dbReference>
<dbReference type="Gene3D" id="1.10.3210.10">
    <property type="entry name" value="Hypothetical protein af1432"/>
    <property type="match status" value="1"/>
</dbReference>
<evidence type="ECO:0000259" key="1">
    <source>
        <dbReference type="PROSITE" id="PS51833"/>
    </source>
</evidence>
<dbReference type="Proteomes" id="UP000036902">
    <property type="component" value="Chromosome"/>
</dbReference>
<keyword evidence="2" id="KW-0418">Kinase</keyword>
<dbReference type="SUPFAM" id="SSF109604">
    <property type="entry name" value="HD-domain/PDEase-like"/>
    <property type="match status" value="1"/>
</dbReference>
<feature type="domain" description="HDOD" evidence="1">
    <location>
        <begin position="14"/>
        <end position="209"/>
    </location>
</feature>
<dbReference type="PROSITE" id="PS51833">
    <property type="entry name" value="HDOD"/>
    <property type="match status" value="1"/>
</dbReference>
<reference evidence="3" key="1">
    <citation type="submission" date="2016-03" db="EMBL/GenBank/DDBJ databases">
        <authorList>
            <person name="Ma C."/>
            <person name="Zhou S."/>
            <person name="Yang G."/>
        </authorList>
    </citation>
    <scope>NUCLEOTIDE SEQUENCE [LARGE SCALE GENOMIC DNA]</scope>
    <source>
        <strain evidence="3">SgZ-1</strain>
    </source>
</reference>
<protein>
    <submittedName>
        <fullName evidence="2">Histidine kinase</fullName>
    </submittedName>
</protein>
<dbReference type="AlphaFoldDB" id="A0A140ICT3"/>
<dbReference type="PANTHER" id="PTHR33525:SF3">
    <property type="entry name" value="RIBONUCLEASE Y"/>
    <property type="match status" value="1"/>
</dbReference>
<dbReference type="PANTHER" id="PTHR33525">
    <property type="match status" value="1"/>
</dbReference>
<gene>
    <name evidence="2" type="ORF">AC731_000455</name>
</gene>
<keyword evidence="3" id="KW-1185">Reference proteome</keyword>
<evidence type="ECO:0000313" key="3">
    <source>
        <dbReference type="Proteomes" id="UP000036902"/>
    </source>
</evidence>
<evidence type="ECO:0000313" key="2">
    <source>
        <dbReference type="EMBL" id="AMO35558.1"/>
    </source>
</evidence>
<name>A0A140ICT3_9RHOO</name>
<keyword evidence="2" id="KW-0808">Transferase</keyword>
<dbReference type="InterPro" id="IPR013976">
    <property type="entry name" value="HDOD"/>
</dbReference>
<accession>A0A140ICT3</accession>
<dbReference type="KEGG" id="thu:AC731_000455"/>
<dbReference type="InterPro" id="IPR052340">
    <property type="entry name" value="RNase_Y/CdgJ"/>
</dbReference>
<proteinExistence type="predicted"/>